<reference evidence="1" key="1">
    <citation type="journal article" date="2019" name="PLoS Negl. Trop. Dis.">
        <title>Revisiting the worldwide diversity of Leptospira species in the environment.</title>
        <authorList>
            <person name="Vincent A.T."/>
            <person name="Schiettekatte O."/>
            <person name="Bourhy P."/>
            <person name="Veyrier F.J."/>
            <person name="Picardeau M."/>
        </authorList>
    </citation>
    <scope>NUCLEOTIDE SEQUENCE [LARGE SCALE GENOMIC DNA]</scope>
    <source>
        <strain evidence="1">SSS9</strain>
    </source>
</reference>
<name>A0A4R9FME9_9LEPT</name>
<evidence type="ECO:0000313" key="2">
    <source>
        <dbReference type="Proteomes" id="UP000297453"/>
    </source>
</evidence>
<protein>
    <recommendedName>
        <fullName evidence="3">Pectate lyase superfamily protein domain-containing protein</fullName>
    </recommendedName>
</protein>
<gene>
    <name evidence="1" type="ORF">EHO59_16155</name>
</gene>
<organism evidence="1 2">
    <name type="scientific">Leptospira semungkisensis</name>
    <dbReference type="NCBI Taxonomy" id="2484985"/>
    <lineage>
        <taxon>Bacteria</taxon>
        <taxon>Pseudomonadati</taxon>
        <taxon>Spirochaetota</taxon>
        <taxon>Spirochaetia</taxon>
        <taxon>Leptospirales</taxon>
        <taxon>Leptospiraceae</taxon>
        <taxon>Leptospira</taxon>
    </lineage>
</organism>
<dbReference type="Proteomes" id="UP000297453">
    <property type="component" value="Unassembled WGS sequence"/>
</dbReference>
<comment type="caution">
    <text evidence="1">The sequence shown here is derived from an EMBL/GenBank/DDBJ whole genome shotgun (WGS) entry which is preliminary data.</text>
</comment>
<evidence type="ECO:0008006" key="3">
    <source>
        <dbReference type="Google" id="ProtNLM"/>
    </source>
</evidence>
<accession>A0A4R9FME9</accession>
<proteinExistence type="predicted"/>
<dbReference type="AlphaFoldDB" id="A0A4R9FME9"/>
<sequence length="813" mass="84729">MAGAMLMIRKLYRSLVGGVGLLFLFGCYSGPHSGSILEFLTFQPSYIAYTAPVPVNVEVNGWTSGGTLTVYNDLGEILSYTGDGTQQFPTLVKLGSAYGVHVTVPTVSPQLTCNISNPNGPLKYPVTTIYVTCGLVFHNLSVRVFGLDPTIAASSHLVLQSLSDTLSFSSDTTVDKTFATQIGDTATYNITFASVPTGHTCFFPNADGSGSMTMDMTIKVDCISVLSFLPSSNLVGGADKIAINLSYHGSLSGCSFLATGSSTRQDVISLSPQPTIIYPTAPNDNQIVIVPDPTTLWGTGGDSVLQLQGCTSDGQPINGSNPIYYEFTATGNIRYVDINTGSDSNNCTDGTTNVCQTIQAGLTSCGAAASCSVYIAQGTYPITSQLQLDAKTSLVGGFPSGFGSGLGPDVSTYPTIIQDQTSSCGTSYTTMCSPINITTALLNPASISLTVSNLRIQINSSASYATGILVDGAAFNSGQIRISDNFIYGYEGAASATAGERTGTLVRSSKNVVIIGNWIRGDSGSSVSAAVHLDDANATFILYNILDGLLTTTGGYSTGIQMDNIASGSVVGIAENKINAYQHIFAAIAPAKSNGITVASTSSMGSVYIFNNDIYVGNSSAATVGDAVGISSQASAGNIYNIFNNQIFGRTALGNRVGLYFLNSPSSATNVLGNNFNVGIPILVSATQYTFCNTTLSSSCLLGVALTPLSSAGIGTYNNSYGDNPMFKSITGLAQISDIWRFNSTTGTPSASNTPCTSMYGGINISSYLPAYLIPFFMTDFDLHTRTTTAYSLAPSGSNSISVGVYETDANCQ</sequence>
<dbReference type="EMBL" id="RQEP01000019">
    <property type="protein sequence ID" value="TGJ99394.1"/>
    <property type="molecule type" value="Genomic_DNA"/>
</dbReference>
<evidence type="ECO:0000313" key="1">
    <source>
        <dbReference type="EMBL" id="TGJ99394.1"/>
    </source>
</evidence>
<keyword evidence="2" id="KW-1185">Reference proteome</keyword>